<evidence type="ECO:0000313" key="3">
    <source>
        <dbReference type="EMBL" id="BCA94836.1"/>
    </source>
</evidence>
<name>A0A6F8T4E7_9GAMM</name>
<dbReference type="Proteomes" id="UP000502894">
    <property type="component" value="Chromosome"/>
</dbReference>
<keyword evidence="1" id="KW-0175">Coiled coil</keyword>
<feature type="transmembrane region" description="Helical" evidence="2">
    <location>
        <begin position="77"/>
        <end position="110"/>
    </location>
</feature>
<dbReference type="AlphaFoldDB" id="A0A6F8T4E7"/>
<organism evidence="3 4">
    <name type="scientific">Legionella antarctica</name>
    <dbReference type="NCBI Taxonomy" id="2708020"/>
    <lineage>
        <taxon>Bacteria</taxon>
        <taxon>Pseudomonadati</taxon>
        <taxon>Pseudomonadota</taxon>
        <taxon>Gammaproteobacteria</taxon>
        <taxon>Legionellales</taxon>
        <taxon>Legionellaceae</taxon>
        <taxon>Legionella</taxon>
    </lineage>
</organism>
<proteinExistence type="predicted"/>
<dbReference type="InterPro" id="IPR049966">
    <property type="entry name" value="T4SS_LegC2C7"/>
</dbReference>
<keyword evidence="2" id="KW-0472">Membrane</keyword>
<dbReference type="RefSeq" id="WP_173236605.1">
    <property type="nucleotide sequence ID" value="NZ_AP022839.1"/>
</dbReference>
<keyword evidence="4" id="KW-1185">Reference proteome</keyword>
<evidence type="ECO:0000256" key="2">
    <source>
        <dbReference type="SAM" id="Phobius"/>
    </source>
</evidence>
<reference evidence="3" key="1">
    <citation type="journal article" date="2020" name="Microbiol. Resour. Announc.">
        <title>Complete Genome Sequence of Novel Psychrotolerant Legionella Strain TUM19329, Isolated from Antarctic Lake Sediment.</title>
        <authorList>
            <person name="Shimada S."/>
            <person name="Nakai R."/>
            <person name="Aoki K."/>
            <person name="Shimoeda N."/>
            <person name="Ohno G."/>
            <person name="Miyazaki Y."/>
            <person name="Kudoh S."/>
            <person name="Imura S."/>
            <person name="Watanabe K."/>
            <person name="Ishii Y."/>
            <person name="Tateda K."/>
        </authorList>
    </citation>
    <scope>NUCLEOTIDE SEQUENCE [LARGE SCALE GENOMIC DNA]</scope>
    <source>
        <strain evidence="3">TUM19329</strain>
    </source>
</reference>
<evidence type="ECO:0000256" key="1">
    <source>
        <dbReference type="SAM" id="Coils"/>
    </source>
</evidence>
<accession>A0A6F8T4E7</accession>
<dbReference type="KEGG" id="lant:TUM19329_11970"/>
<feature type="coiled-coil region" evidence="1">
    <location>
        <begin position="153"/>
        <end position="250"/>
    </location>
</feature>
<gene>
    <name evidence="3" type="primary">legC7_3</name>
    <name evidence="3" type="ORF">TUM19329_11970</name>
</gene>
<dbReference type="NCBIfam" id="NF043058">
    <property type="entry name" value="T4SS_LegC2C7"/>
    <property type="match status" value="1"/>
</dbReference>
<evidence type="ECO:0000313" key="4">
    <source>
        <dbReference type="Proteomes" id="UP000502894"/>
    </source>
</evidence>
<keyword evidence="2" id="KW-0812">Transmembrane</keyword>
<protein>
    <submittedName>
        <fullName evidence="3">Membrane protein</fullName>
    </submittedName>
</protein>
<dbReference type="EMBL" id="AP022839">
    <property type="protein sequence ID" value="BCA94836.1"/>
    <property type="molecule type" value="Genomic_DNA"/>
</dbReference>
<sequence>MIPIPETIQQDEATELNPKDIKSKKIKENLEQVLLSQKELDQIKENLNRMIEAMAHNPSFLSRAAAYWGELPLWQKIVAGIVLVVPTFVISLVAHIAVIFTFSLFTLFTYTASSILLDNHHHLNIDRTEHLKAGINSLADTLGLIILSLDKIREQLAVEIEHFQKENEKLDLNIDELKAQIQELSEQSMLFEETERGLRETNGDLVTLTESLKDSVKEHTRLLENCKEQLRQMQQNYEKAQFNLTEKVAELNQVKLGMSEEIERVKGIAGTLQGTVQTLSTTLLLDETQQQAFKEKLESFINNKETSFHQIAERICEAERQLAIVKEEYERLNEQYQQLLERGKTQIDRLEQLHSVQAKSPPTTRPTTNLNTFGMFADQTADFVIKDNESSYQLAGAH</sequence>
<keyword evidence="2" id="KW-1133">Transmembrane helix</keyword>
<feature type="coiled-coil region" evidence="1">
    <location>
        <begin position="315"/>
        <end position="353"/>
    </location>
</feature>